<keyword evidence="1" id="KW-1133">Transmembrane helix</keyword>
<evidence type="ECO:0000313" key="3">
    <source>
        <dbReference type="Proteomes" id="UP000095209"/>
    </source>
</evidence>
<proteinExistence type="predicted"/>
<evidence type="ECO:0000256" key="1">
    <source>
        <dbReference type="SAM" id="Phobius"/>
    </source>
</evidence>
<dbReference type="Proteomes" id="UP000095209">
    <property type="component" value="Unassembled WGS sequence"/>
</dbReference>
<dbReference type="InterPro" id="IPR025058">
    <property type="entry name" value="DUF3995"/>
</dbReference>
<dbReference type="Pfam" id="PF13160">
    <property type="entry name" value="DUF3995"/>
    <property type="match status" value="1"/>
</dbReference>
<protein>
    <recommendedName>
        <fullName evidence="4">DUF3995 domain-containing protein</fullName>
    </recommendedName>
</protein>
<gene>
    <name evidence="2" type="ORF">BFG57_07680</name>
</gene>
<reference evidence="2 3" key="1">
    <citation type="submission" date="2016-08" db="EMBL/GenBank/DDBJ databases">
        <title>Genome of Bacillus solimangrovi GH2-4.</title>
        <authorList>
            <person name="Lim S."/>
            <person name="Kim B.-C."/>
        </authorList>
    </citation>
    <scope>NUCLEOTIDE SEQUENCE [LARGE SCALE GENOMIC DNA]</scope>
    <source>
        <strain evidence="2 3">GH2-4</strain>
    </source>
</reference>
<comment type="caution">
    <text evidence="2">The sequence shown here is derived from an EMBL/GenBank/DDBJ whole genome shotgun (WGS) entry which is preliminary data.</text>
</comment>
<dbReference type="AlphaFoldDB" id="A0A1E5LKE3"/>
<dbReference type="OrthoDB" id="8590912at2"/>
<name>A0A1E5LKE3_9BACI</name>
<evidence type="ECO:0000313" key="2">
    <source>
        <dbReference type="EMBL" id="OEH94541.1"/>
    </source>
</evidence>
<dbReference type="EMBL" id="MJEH01000001">
    <property type="protein sequence ID" value="OEH94541.1"/>
    <property type="molecule type" value="Genomic_DNA"/>
</dbReference>
<dbReference type="STRING" id="1305675.BFG57_07680"/>
<sequence>MITLATIACFVLLLLAFLHVYWAFGGLKGISVVIPQDEQNQQLFEPGKWATLFVAVCLFISSLILGIEIGIIPFLQESRFVSILCFICFFVLCVRSIGDFKYVGLFKRRSCTTFSKMDTAIYTPLCLWLSFIFLYALIS</sequence>
<organism evidence="2 3">
    <name type="scientific">Bacillus solimangrovi</name>
    <dbReference type="NCBI Taxonomy" id="1305675"/>
    <lineage>
        <taxon>Bacteria</taxon>
        <taxon>Bacillati</taxon>
        <taxon>Bacillota</taxon>
        <taxon>Bacilli</taxon>
        <taxon>Bacillales</taxon>
        <taxon>Bacillaceae</taxon>
        <taxon>Bacillus</taxon>
    </lineage>
</organism>
<feature type="transmembrane region" description="Helical" evidence="1">
    <location>
        <begin position="49"/>
        <end position="73"/>
    </location>
</feature>
<keyword evidence="1" id="KW-0472">Membrane</keyword>
<accession>A0A1E5LKE3</accession>
<feature type="transmembrane region" description="Helical" evidence="1">
    <location>
        <begin position="120"/>
        <end position="138"/>
    </location>
</feature>
<feature type="transmembrane region" description="Helical" evidence="1">
    <location>
        <begin position="80"/>
        <end position="100"/>
    </location>
</feature>
<keyword evidence="3" id="KW-1185">Reference proteome</keyword>
<keyword evidence="1" id="KW-0812">Transmembrane</keyword>
<evidence type="ECO:0008006" key="4">
    <source>
        <dbReference type="Google" id="ProtNLM"/>
    </source>
</evidence>
<dbReference type="RefSeq" id="WP_069715475.1">
    <property type="nucleotide sequence ID" value="NZ_MJEH01000001.1"/>
</dbReference>